<evidence type="ECO:0000256" key="5">
    <source>
        <dbReference type="ARBA" id="ARBA00022490"/>
    </source>
</evidence>
<keyword evidence="7 13" id="KW-0548">Nucleotidyltransferase</keyword>
<dbReference type="RefSeq" id="WP_380912651.1">
    <property type="nucleotide sequence ID" value="NZ_JBHTLS010000131.1"/>
</dbReference>
<evidence type="ECO:0000256" key="12">
    <source>
        <dbReference type="ARBA" id="ARBA00049244"/>
    </source>
</evidence>
<evidence type="ECO:0000256" key="10">
    <source>
        <dbReference type="ARBA" id="ARBA00022932"/>
    </source>
</evidence>
<reference evidence="17" key="1">
    <citation type="journal article" date="2019" name="Int. J. Syst. Evol. Microbiol.">
        <title>The Global Catalogue of Microorganisms (GCM) 10K type strain sequencing project: providing services to taxonomists for standard genome sequencing and annotation.</title>
        <authorList>
            <consortium name="The Broad Institute Genomics Platform"/>
            <consortium name="The Broad Institute Genome Sequencing Center for Infectious Disease"/>
            <person name="Wu L."/>
            <person name="Ma J."/>
        </authorList>
    </citation>
    <scope>NUCLEOTIDE SEQUENCE [LARGE SCALE GENOMIC DNA]</scope>
    <source>
        <strain evidence="17">CCUG 54329</strain>
    </source>
</reference>
<comment type="catalytic activity">
    <reaction evidence="12 13">
        <text>DNA(n) + a 2'-deoxyribonucleoside 5'-triphosphate = DNA(n+1) + diphosphate</text>
        <dbReference type="Rhea" id="RHEA:22508"/>
        <dbReference type="Rhea" id="RHEA-COMP:17339"/>
        <dbReference type="Rhea" id="RHEA-COMP:17340"/>
        <dbReference type="ChEBI" id="CHEBI:33019"/>
        <dbReference type="ChEBI" id="CHEBI:61560"/>
        <dbReference type="ChEBI" id="CHEBI:173112"/>
        <dbReference type="EC" id="2.7.7.7"/>
    </reaction>
</comment>
<feature type="region of interest" description="Disordered" evidence="14">
    <location>
        <begin position="1044"/>
        <end position="1074"/>
    </location>
</feature>
<dbReference type="EC" id="2.7.7.7" evidence="3 13"/>
<dbReference type="Gene3D" id="2.40.50.140">
    <property type="entry name" value="Nucleic acid-binding proteins"/>
    <property type="match status" value="1"/>
</dbReference>
<dbReference type="NCBIfam" id="NF004225">
    <property type="entry name" value="PRK05672.1"/>
    <property type="match status" value="1"/>
</dbReference>
<dbReference type="CDD" id="cd07434">
    <property type="entry name" value="PHP_PolIIIA_DnaE2"/>
    <property type="match status" value="1"/>
</dbReference>
<dbReference type="Pfam" id="PF01336">
    <property type="entry name" value="tRNA_anti-codon"/>
    <property type="match status" value="1"/>
</dbReference>
<evidence type="ECO:0000256" key="7">
    <source>
        <dbReference type="ARBA" id="ARBA00022695"/>
    </source>
</evidence>
<feature type="domain" description="Polymerase/histidinol phosphatase N-terminal" evidence="15">
    <location>
        <begin position="12"/>
        <end position="79"/>
    </location>
</feature>
<dbReference type="Pfam" id="PF14579">
    <property type="entry name" value="HHH_6"/>
    <property type="match status" value="1"/>
</dbReference>
<comment type="function">
    <text evidence="13">DNA polymerase involved in damage-induced mutagenesis and translesion synthesis (TLS). It is not the major replicative DNA polymerase.</text>
</comment>
<comment type="similarity">
    <text evidence="2 13">Belongs to the DNA polymerase type-C family. DnaE2 subfamily.</text>
</comment>
<dbReference type="PANTHER" id="PTHR32294:SF4">
    <property type="entry name" value="ERROR-PRONE DNA POLYMERASE"/>
    <property type="match status" value="1"/>
</dbReference>
<keyword evidence="8 13" id="KW-0235">DNA replication</keyword>
<dbReference type="InterPro" id="IPR004013">
    <property type="entry name" value="PHP_dom"/>
</dbReference>
<keyword evidence="6 13" id="KW-0808">Transferase</keyword>
<dbReference type="Gene3D" id="1.10.150.870">
    <property type="match status" value="1"/>
</dbReference>
<dbReference type="CDD" id="cd04485">
    <property type="entry name" value="DnaE_OBF"/>
    <property type="match status" value="1"/>
</dbReference>
<dbReference type="InterPro" id="IPR004365">
    <property type="entry name" value="NA-bd_OB_tRNA"/>
</dbReference>
<dbReference type="GO" id="GO:0003887">
    <property type="term" value="F:DNA-directed DNA polymerase activity"/>
    <property type="evidence" value="ECO:0007669"/>
    <property type="project" value="UniProtKB-EC"/>
</dbReference>
<dbReference type="Proteomes" id="UP001597203">
    <property type="component" value="Unassembled WGS sequence"/>
</dbReference>
<dbReference type="HAMAP" id="MF_01902">
    <property type="entry name" value="DNApol_error_prone"/>
    <property type="match status" value="1"/>
</dbReference>
<evidence type="ECO:0000256" key="13">
    <source>
        <dbReference type="HAMAP-Rule" id="MF_01902"/>
    </source>
</evidence>
<evidence type="ECO:0000256" key="11">
    <source>
        <dbReference type="ARBA" id="ARBA00023204"/>
    </source>
</evidence>
<evidence type="ECO:0000256" key="2">
    <source>
        <dbReference type="ARBA" id="ARBA00007391"/>
    </source>
</evidence>
<evidence type="ECO:0000256" key="6">
    <source>
        <dbReference type="ARBA" id="ARBA00022679"/>
    </source>
</evidence>
<dbReference type="InterPro" id="IPR004805">
    <property type="entry name" value="DnaE2/DnaE/PolC"/>
</dbReference>
<dbReference type="Pfam" id="PF07733">
    <property type="entry name" value="DNA_pol3_alpha"/>
    <property type="match status" value="1"/>
</dbReference>
<dbReference type="SUPFAM" id="SSF89550">
    <property type="entry name" value="PHP domain-like"/>
    <property type="match status" value="1"/>
</dbReference>
<dbReference type="InterPro" id="IPR029460">
    <property type="entry name" value="DNAPol_HHH"/>
</dbReference>
<protein>
    <recommendedName>
        <fullName evidence="4 13">Error-prone DNA polymerase</fullName>
        <ecNumber evidence="3 13">2.7.7.7</ecNumber>
    </recommendedName>
</protein>
<dbReference type="SMART" id="SM00481">
    <property type="entry name" value="POLIIIAc"/>
    <property type="match status" value="1"/>
</dbReference>
<sequence>MTAGIIAAATYVELQVTSHFSFLRGASSPEELFSAAALLGHRAMALADRGSVAGVVRGWAGQKATGVRMIPGSRVDLTDGRALLLYPRTRAAWSRLTRLLSIGKARGGKGCCILDWADVAAHAEDMVAILVPDMPDAVTGDQLRDLHAVFGERGFCALSLRRRPDDADRLHRLDALARAQGVRCVATGDVLYHSSERRPLQDVVSAIRERCTIDELGFRRERFMDRNLKSPAEMERRFAAFPDAIQASADIAAQCSFDLGEIQYQYPYEEVMQGRTAQEALAALTEQAAAVHFPDGVPQRYRQQIDHELRLIAELDYAPYFLTVHSIVAESKRRGILCQGRGSAANSCVCFLLGVTSIDPIQHELLFERFVSGERREPPDIDVDFEHERREEIIQWIYDSYGRNRSALTAVVTRYRTRGAVAEVGKALGLPRDLTKMLTGLVWGWSMDGIPQEQIESLNLNAEDHRLKLTLDLARQLIGTPRHLSQHPGGFVLTQDRLDDLVPIEPARMEDRQIIEWDKDDIDALKFMKVDVLGLGMLGCMNRAFTLLEQDKGVTKTMADLQDDDPQVFGMIQKADTLGTFQIESRAQMSMLPRMKPRAFYDLVIQVAIVRPGPIQGDMVHPYLRRREGKEKPEYPKPQLRAVLEKTLGVPLFQEQAMKVAIVGAGFTPVEADQLRRAMATFKLTGGVSHFYDKLVGGMIANGYTREFAERTFKQIEGFGSYGFPESHAASFAKIAYASCWMKYHHPDVFCAALLNAQPMGFYAPAQIVRDARNHGVEVRPVSINHSHWDCTLEPTGGRYLAVRLGFRSVRGLANAHGAAIVAARGPAPYESVEDVWRRAGVPRAAIERLAEADAFHCLAQDRRQGLWKVKGLGEAPLPLFAAADARAGLFSPEGQEPDVALTRMTAGREVVEDYRSTQLSLRGHPLQFLRTDLDAMRIVRCADLPSIRDGCNIEVAGVILVRQRPGSAKGVLFVTIEDETGVAQGILWPDQFETYRRQVMSASMIAMRGRLQKEGEVIHIICDRIVDHDAMLRSIGRMDFTVAPGRGDGASHGGGPDPRDPAFPSGRTLSSPPFTTRALQDELLPIRSHDFH</sequence>
<proteinExistence type="inferred from homology"/>
<dbReference type="Pfam" id="PF02811">
    <property type="entry name" value="PHP"/>
    <property type="match status" value="1"/>
</dbReference>
<dbReference type="PANTHER" id="PTHR32294">
    <property type="entry name" value="DNA POLYMERASE III SUBUNIT ALPHA"/>
    <property type="match status" value="1"/>
</dbReference>
<dbReference type="Pfam" id="PF17657">
    <property type="entry name" value="DNA_pol3_finger"/>
    <property type="match status" value="1"/>
</dbReference>
<gene>
    <name evidence="13" type="primary">dnaE2</name>
    <name evidence="16" type="ORF">ACFQ24_15070</name>
</gene>
<feature type="compositionally biased region" description="Gly residues" evidence="14">
    <location>
        <begin position="1047"/>
        <end position="1057"/>
    </location>
</feature>
<organism evidence="16 17">
    <name type="scientific">Sphingobium olei</name>
    <dbReference type="NCBI Taxonomy" id="420955"/>
    <lineage>
        <taxon>Bacteria</taxon>
        <taxon>Pseudomonadati</taxon>
        <taxon>Pseudomonadota</taxon>
        <taxon>Alphaproteobacteria</taxon>
        <taxon>Sphingomonadales</taxon>
        <taxon>Sphingomonadaceae</taxon>
        <taxon>Sphingobium</taxon>
    </lineage>
</organism>
<keyword evidence="11 13" id="KW-0234">DNA repair</keyword>
<dbReference type="Gene3D" id="3.20.20.140">
    <property type="entry name" value="Metal-dependent hydrolases"/>
    <property type="match status" value="1"/>
</dbReference>
<accession>A0ABW3P6F3</accession>
<dbReference type="EMBL" id="JBHTLS010000131">
    <property type="protein sequence ID" value="MFD1106187.1"/>
    <property type="molecule type" value="Genomic_DNA"/>
</dbReference>
<keyword evidence="5 13" id="KW-0963">Cytoplasm</keyword>
<comment type="subcellular location">
    <subcellularLocation>
        <location evidence="1 13">Cytoplasm</location>
    </subcellularLocation>
</comment>
<evidence type="ECO:0000256" key="14">
    <source>
        <dbReference type="SAM" id="MobiDB-lite"/>
    </source>
</evidence>
<dbReference type="InterPro" id="IPR012340">
    <property type="entry name" value="NA-bd_OB-fold"/>
</dbReference>
<comment type="caution">
    <text evidence="16">The sequence shown here is derived from an EMBL/GenBank/DDBJ whole genome shotgun (WGS) entry which is preliminary data.</text>
</comment>
<evidence type="ECO:0000256" key="1">
    <source>
        <dbReference type="ARBA" id="ARBA00004496"/>
    </source>
</evidence>
<dbReference type="InterPro" id="IPR003141">
    <property type="entry name" value="Pol/His_phosphatase_N"/>
</dbReference>
<dbReference type="InterPro" id="IPR023073">
    <property type="entry name" value="DnaE2"/>
</dbReference>
<dbReference type="NCBIfam" id="TIGR00594">
    <property type="entry name" value="polc"/>
    <property type="match status" value="1"/>
</dbReference>
<evidence type="ECO:0000256" key="4">
    <source>
        <dbReference type="ARBA" id="ARBA00017273"/>
    </source>
</evidence>
<evidence type="ECO:0000313" key="16">
    <source>
        <dbReference type="EMBL" id="MFD1106187.1"/>
    </source>
</evidence>
<evidence type="ECO:0000313" key="17">
    <source>
        <dbReference type="Proteomes" id="UP001597203"/>
    </source>
</evidence>
<dbReference type="InterPro" id="IPR016195">
    <property type="entry name" value="Pol/histidinol_Pase-like"/>
</dbReference>
<keyword evidence="17" id="KW-1185">Reference proteome</keyword>
<evidence type="ECO:0000256" key="8">
    <source>
        <dbReference type="ARBA" id="ARBA00022705"/>
    </source>
</evidence>
<keyword evidence="10 13" id="KW-0239">DNA-directed DNA polymerase</keyword>
<evidence type="ECO:0000256" key="9">
    <source>
        <dbReference type="ARBA" id="ARBA00022763"/>
    </source>
</evidence>
<name>A0ABW3P6F3_9SPHN</name>
<evidence type="ECO:0000256" key="3">
    <source>
        <dbReference type="ARBA" id="ARBA00012417"/>
    </source>
</evidence>
<keyword evidence="9 13" id="KW-0227">DNA damage</keyword>
<dbReference type="InterPro" id="IPR011708">
    <property type="entry name" value="DNA_pol3_alpha_NTPase_dom"/>
</dbReference>
<dbReference type="InterPro" id="IPR040982">
    <property type="entry name" value="DNA_pol3_finger"/>
</dbReference>
<evidence type="ECO:0000259" key="15">
    <source>
        <dbReference type="SMART" id="SM00481"/>
    </source>
</evidence>